<name>A0A7J6B2N2_AMEME</name>
<keyword evidence="3" id="KW-1185">Reference proteome</keyword>
<dbReference type="GO" id="GO:0060147">
    <property type="term" value="P:regulation of post-transcriptional gene silencing"/>
    <property type="evidence" value="ECO:0007669"/>
    <property type="project" value="InterPro"/>
</dbReference>
<dbReference type="InterPro" id="IPR021392">
    <property type="entry name" value="Focadhesin_C"/>
</dbReference>
<proteinExistence type="predicted"/>
<evidence type="ECO:0000313" key="2">
    <source>
        <dbReference type="EMBL" id="KAF4089363.1"/>
    </source>
</evidence>
<accession>A0A7J6B2N2</accession>
<dbReference type="Pfam" id="PF11229">
    <property type="entry name" value="Focadhesin"/>
    <property type="match status" value="1"/>
</dbReference>
<dbReference type="PANTHER" id="PTHR16212:SF4">
    <property type="entry name" value="FOCADHESIN"/>
    <property type="match status" value="1"/>
</dbReference>
<organism evidence="2 3">
    <name type="scientific">Ameiurus melas</name>
    <name type="common">Black bullhead</name>
    <name type="synonym">Silurus melas</name>
    <dbReference type="NCBI Taxonomy" id="219545"/>
    <lineage>
        <taxon>Eukaryota</taxon>
        <taxon>Metazoa</taxon>
        <taxon>Chordata</taxon>
        <taxon>Craniata</taxon>
        <taxon>Vertebrata</taxon>
        <taxon>Euteleostomi</taxon>
        <taxon>Actinopterygii</taxon>
        <taxon>Neopterygii</taxon>
        <taxon>Teleostei</taxon>
        <taxon>Ostariophysi</taxon>
        <taxon>Siluriformes</taxon>
        <taxon>Ictaluridae</taxon>
        <taxon>Ameiurus</taxon>
    </lineage>
</organism>
<dbReference type="AlphaFoldDB" id="A0A7J6B2N2"/>
<dbReference type="Proteomes" id="UP000593565">
    <property type="component" value="Unassembled WGS sequence"/>
</dbReference>
<gene>
    <name evidence="2" type="ORF">AMELA_G00065390</name>
</gene>
<reference evidence="2 3" key="1">
    <citation type="submission" date="2020-02" db="EMBL/GenBank/DDBJ databases">
        <title>A chromosome-scale genome assembly of the black bullhead catfish (Ameiurus melas).</title>
        <authorList>
            <person name="Wen M."/>
            <person name="Zham M."/>
            <person name="Cabau C."/>
            <person name="Klopp C."/>
            <person name="Donnadieu C."/>
            <person name="Roques C."/>
            <person name="Bouchez O."/>
            <person name="Lampietro C."/>
            <person name="Jouanno E."/>
            <person name="Herpin A."/>
            <person name="Louis A."/>
            <person name="Berthelot C."/>
            <person name="Parey E."/>
            <person name="Roest-Crollius H."/>
            <person name="Braasch I."/>
            <person name="Postlethwait J."/>
            <person name="Robinson-Rechavi M."/>
            <person name="Echchiki A."/>
            <person name="Begum T."/>
            <person name="Montfort J."/>
            <person name="Schartl M."/>
            <person name="Bobe J."/>
            <person name="Guiguen Y."/>
        </authorList>
    </citation>
    <scope>NUCLEOTIDE SEQUENCE [LARGE SCALE GENOMIC DNA]</scope>
    <source>
        <strain evidence="2">M_S1</strain>
        <tissue evidence="2">Blood</tissue>
    </source>
</reference>
<sequence>MEWLLELMGHIRKVLYGAPTVQYDNAKKGISFLLDVFAAAVVSWADHPMPLLIGIRAQWFPWQKSSKHIDLPHDLYVNTASTEESVKQCVLAVSYSLKHLLAKEPWKAQSQKFIDWLFSLTEAPDESLSQIARAALLALKSTPEFKKKTVWTRAYGW</sequence>
<comment type="caution">
    <text evidence="2">The sequence shown here is derived from an EMBL/GenBank/DDBJ whole genome shotgun (WGS) entry which is preliminary data.</text>
</comment>
<feature type="domain" description="Focadhesin C-terminal" evidence="1">
    <location>
        <begin position="1"/>
        <end position="157"/>
    </location>
</feature>
<evidence type="ECO:0000313" key="3">
    <source>
        <dbReference type="Proteomes" id="UP000593565"/>
    </source>
</evidence>
<dbReference type="InterPro" id="IPR045163">
    <property type="entry name" value="Focadhesin/RST1"/>
</dbReference>
<protein>
    <recommendedName>
        <fullName evidence="1">Focadhesin C-terminal domain-containing protein</fullName>
    </recommendedName>
</protein>
<dbReference type="PANTHER" id="PTHR16212">
    <property type="entry name" value="FOCADHESIN FAMILY MEMBER"/>
    <property type="match status" value="1"/>
</dbReference>
<evidence type="ECO:0000259" key="1">
    <source>
        <dbReference type="Pfam" id="PF11229"/>
    </source>
</evidence>
<dbReference type="EMBL" id="JAAGNN010000005">
    <property type="protein sequence ID" value="KAF4089363.1"/>
    <property type="molecule type" value="Genomic_DNA"/>
</dbReference>